<dbReference type="OrthoDB" id="6063089at2"/>
<sequence length="164" mass="16967">MGISQPAQAVTQNRLIAALGADTCKLSVPTTDSKVRPRATGFRNEGTTNVFVICTIHTDNGPGGSFGSAPFIDAGLAALSLDGAGHDVQCTGVNSFSVLGDQQYVTKIQNTGTNLTQFWWIEDDFGVSDGSGIPGTGAFSITCILPPNVSLDLVLANMSEDVGS</sequence>
<evidence type="ECO:0000313" key="1">
    <source>
        <dbReference type="EMBL" id="QDQ73520.1"/>
    </source>
</evidence>
<dbReference type="RefSeq" id="WP_143879032.1">
    <property type="nucleotide sequence ID" value="NZ_BAABLZ010000001.1"/>
</dbReference>
<name>A0A516V4P5_9GAMM</name>
<gene>
    <name evidence="1" type="ORF">FNZ56_06365</name>
</gene>
<dbReference type="Proteomes" id="UP000315891">
    <property type="component" value="Chromosome"/>
</dbReference>
<evidence type="ECO:0000313" key="2">
    <source>
        <dbReference type="Proteomes" id="UP000315891"/>
    </source>
</evidence>
<keyword evidence="2" id="KW-1185">Reference proteome</keyword>
<organism evidence="1 2">
    <name type="scientific">Pseudoluteimonas lycopersici</name>
    <dbReference type="NCBI Taxonomy" id="1324796"/>
    <lineage>
        <taxon>Bacteria</taxon>
        <taxon>Pseudomonadati</taxon>
        <taxon>Pseudomonadota</taxon>
        <taxon>Gammaproteobacteria</taxon>
        <taxon>Lysobacterales</taxon>
        <taxon>Lysobacteraceae</taxon>
        <taxon>Pseudoluteimonas</taxon>
    </lineage>
</organism>
<dbReference type="AlphaFoldDB" id="A0A516V4P5"/>
<proteinExistence type="predicted"/>
<protein>
    <submittedName>
        <fullName evidence="1">Uncharacterized protein</fullName>
    </submittedName>
</protein>
<dbReference type="EMBL" id="CP041742">
    <property type="protein sequence ID" value="QDQ73520.1"/>
    <property type="molecule type" value="Genomic_DNA"/>
</dbReference>
<accession>A0A516V4P5</accession>
<reference evidence="1 2" key="1">
    <citation type="submission" date="2019-07" db="EMBL/GenBank/DDBJ databases">
        <title>Lysobacter weifangensis sp. nov., isolated from bensulfuron-methyl contaminated farmland soil.</title>
        <authorList>
            <person name="Zhao H."/>
        </authorList>
    </citation>
    <scope>NUCLEOTIDE SEQUENCE [LARGE SCALE GENOMIC DNA]</scope>
    <source>
        <strain evidence="1 2">CC-Bw-6</strain>
    </source>
</reference>